<reference evidence="4" key="1">
    <citation type="submission" date="2025-08" db="UniProtKB">
        <authorList>
            <consortium name="RefSeq"/>
        </authorList>
    </citation>
    <scope>IDENTIFICATION</scope>
</reference>
<dbReference type="Proteomes" id="UP000504604">
    <property type="component" value="Linkage group LG2"/>
</dbReference>
<dbReference type="Pfam" id="PF04749">
    <property type="entry name" value="PLAC8"/>
    <property type="match status" value="1"/>
</dbReference>
<dbReference type="GeneID" id="105156322"/>
<dbReference type="OrthoDB" id="872607at2759"/>
<protein>
    <submittedName>
        <fullName evidence="4">Protein PLANT CADMIUM RESISTANCE 2-like</fullName>
    </submittedName>
</protein>
<feature type="region of interest" description="Disordered" evidence="1">
    <location>
        <begin position="13"/>
        <end position="32"/>
    </location>
</feature>
<dbReference type="NCBIfam" id="TIGR01571">
    <property type="entry name" value="A_thal_Cys_rich"/>
    <property type="match status" value="1"/>
</dbReference>
<keyword evidence="2" id="KW-0472">Membrane</keyword>
<dbReference type="RefSeq" id="XP_020554301.1">
    <property type="nucleotide sequence ID" value="XM_020698642.1"/>
</dbReference>
<name>A0A8M8VDQ2_SESIN</name>
<evidence type="ECO:0000313" key="4">
    <source>
        <dbReference type="RefSeq" id="XP_020554301.1"/>
    </source>
</evidence>
<dbReference type="InterPro" id="IPR006461">
    <property type="entry name" value="PLAC_motif_containing"/>
</dbReference>
<evidence type="ECO:0000313" key="3">
    <source>
        <dbReference type="Proteomes" id="UP000504604"/>
    </source>
</evidence>
<gene>
    <name evidence="4" type="primary">LOC105156322</name>
</gene>
<evidence type="ECO:0000256" key="2">
    <source>
        <dbReference type="SAM" id="Phobius"/>
    </source>
</evidence>
<keyword evidence="2" id="KW-1133">Transmembrane helix</keyword>
<accession>A0A8M8VDQ2</accession>
<feature type="transmembrane region" description="Helical" evidence="2">
    <location>
        <begin position="97"/>
        <end position="116"/>
    </location>
</feature>
<evidence type="ECO:0000256" key="1">
    <source>
        <dbReference type="SAM" id="MobiDB-lite"/>
    </source>
</evidence>
<feature type="non-terminal residue" evidence="4">
    <location>
        <position position="1"/>
    </location>
</feature>
<dbReference type="AlphaFoldDB" id="A0A8M8VDQ2"/>
<keyword evidence="2" id="KW-0812">Transmembrane</keyword>
<keyword evidence="3" id="KW-1185">Reference proteome</keyword>
<proteinExistence type="predicted"/>
<dbReference type="PANTHER" id="PTHR15907">
    <property type="entry name" value="DUF614 FAMILY PROTEIN-RELATED"/>
    <property type="match status" value="1"/>
</dbReference>
<organism evidence="3 4">
    <name type="scientific">Sesamum indicum</name>
    <name type="common">Oriental sesame</name>
    <name type="synonym">Sesamum orientale</name>
    <dbReference type="NCBI Taxonomy" id="4182"/>
    <lineage>
        <taxon>Eukaryota</taxon>
        <taxon>Viridiplantae</taxon>
        <taxon>Streptophyta</taxon>
        <taxon>Embryophyta</taxon>
        <taxon>Tracheophyta</taxon>
        <taxon>Spermatophyta</taxon>
        <taxon>Magnoliopsida</taxon>
        <taxon>eudicotyledons</taxon>
        <taxon>Gunneridae</taxon>
        <taxon>Pentapetalae</taxon>
        <taxon>asterids</taxon>
        <taxon>lamiids</taxon>
        <taxon>Lamiales</taxon>
        <taxon>Pedaliaceae</taxon>
        <taxon>Sesamum</taxon>
    </lineage>
</organism>
<sequence length="187" mass="20903">NTQLSISVFRDKKSESWTPPNLHHPQRHPPQALPCHHHPPQPLPRANGGVPGPWSTGLCDCFSDVPNCCITYWCPCITFGQVAEIVDKGSTSCGTSGALYALVAFISGCPCIYSCFYRSKMRKQYMLTESPCIDCLVHLCCECCALCQEYRELKHRGFDMTLGWHGNMEKQNQGVTMAPYVQGGMRR</sequence>
<dbReference type="KEGG" id="sind:105156322"/>